<dbReference type="InterPro" id="IPR004358">
    <property type="entry name" value="Sig_transdc_His_kin-like_C"/>
</dbReference>
<evidence type="ECO:0000313" key="8">
    <source>
        <dbReference type="Proteomes" id="UP000184600"/>
    </source>
</evidence>
<dbReference type="STRING" id="1117707.VQ7734_01726"/>
<dbReference type="InterPro" id="IPR036890">
    <property type="entry name" value="HATPase_C_sf"/>
</dbReference>
<evidence type="ECO:0000313" key="7">
    <source>
        <dbReference type="EMBL" id="SHO55965.1"/>
    </source>
</evidence>
<dbReference type="RefSeq" id="WP_073581469.1">
    <property type="nucleotide sequence ID" value="NZ_AP024897.1"/>
</dbReference>
<dbReference type="InterPro" id="IPR005467">
    <property type="entry name" value="His_kinase_dom"/>
</dbReference>
<keyword evidence="5" id="KW-0812">Transmembrane</keyword>
<feature type="coiled-coil region" evidence="4">
    <location>
        <begin position="240"/>
        <end position="285"/>
    </location>
</feature>
<reference evidence="8" key="1">
    <citation type="submission" date="2016-12" db="EMBL/GenBank/DDBJ databases">
        <authorList>
            <person name="Rodrigo-Torres L."/>
            <person name="Arahal R.D."/>
            <person name="Lucena T."/>
        </authorList>
    </citation>
    <scope>NUCLEOTIDE SEQUENCE [LARGE SCALE GENOMIC DNA]</scope>
</reference>
<evidence type="ECO:0000259" key="6">
    <source>
        <dbReference type="PROSITE" id="PS50109"/>
    </source>
</evidence>
<keyword evidence="4" id="KW-0175">Coiled coil</keyword>
<dbReference type="InterPro" id="IPR003661">
    <property type="entry name" value="HisK_dim/P_dom"/>
</dbReference>
<dbReference type="PANTHER" id="PTHR43065">
    <property type="entry name" value="SENSOR HISTIDINE KINASE"/>
    <property type="match status" value="1"/>
</dbReference>
<feature type="domain" description="Histidine kinase" evidence="6">
    <location>
        <begin position="294"/>
        <end position="525"/>
    </location>
</feature>
<evidence type="ECO:0000256" key="3">
    <source>
        <dbReference type="ARBA" id="ARBA00022553"/>
    </source>
</evidence>
<dbReference type="SUPFAM" id="SSF55874">
    <property type="entry name" value="ATPase domain of HSP90 chaperone/DNA topoisomerase II/histidine kinase"/>
    <property type="match status" value="1"/>
</dbReference>
<dbReference type="Pfam" id="PF02518">
    <property type="entry name" value="HATPase_c"/>
    <property type="match status" value="1"/>
</dbReference>
<keyword evidence="8" id="KW-1185">Reference proteome</keyword>
<dbReference type="CDD" id="cd00082">
    <property type="entry name" value="HisKA"/>
    <property type="match status" value="1"/>
</dbReference>
<feature type="transmembrane region" description="Helical" evidence="5">
    <location>
        <begin position="155"/>
        <end position="177"/>
    </location>
</feature>
<dbReference type="AlphaFoldDB" id="A0A1M7YTN9"/>
<proteinExistence type="predicted"/>
<accession>A0A1M7YTN9</accession>
<dbReference type="InterPro" id="IPR033414">
    <property type="entry name" value="Sensor_dom"/>
</dbReference>
<name>A0A1M7YTN9_9VIBR</name>
<keyword evidence="5" id="KW-1133">Transmembrane helix</keyword>
<evidence type="ECO:0000256" key="2">
    <source>
        <dbReference type="ARBA" id="ARBA00012438"/>
    </source>
</evidence>
<sequence length="527" mass="59652">MQEEKHNDIQVLNPLKSYLGRRIIQILVLLSGSITLLVTLVQLFFDYNQQFSEVDKRHHEIKTVHTKLIASSLWDLDLLELQRNMDGLIRLPHIDYLQIKSNKYKFESGKPVNGSTVSATYPLTYTDPYGMVETVGSIYVESNASAIYDTLIHNFLTTLATNMVKTVIVCYVILVIFNRSINQRIFTIVQYLRQYNPSHENKELELNNIRWITSDEDELSWLANEVNKLTHDLTTNIHGLHDTRLELEDLNKNLEKTVEERTKDLEQSLQQLKRTQNQLIESEKLAALGGLVAGVAHEVNTPLGISTTAASMVAEVITELNHAFESQTLTSTQFADLMHKMETSSALLESNLNRASKLIKDFKQTAVDQVSESRNSFNISQVLNSLLSSLHPETRKIPVHPAISGDTSLEMNSLPGVLTQVISNLVLNSVNHAFEDCKQPEVHISFYEEKENIIFIYTDNGSGIPKELHQRIFEPFFTTKRGKGGSGLGLNLVFNLIRQKLKGHLDFKSEPGQGVHYTLTIPKELNS</sequence>
<dbReference type="Pfam" id="PF17149">
    <property type="entry name" value="CHASE5"/>
    <property type="match status" value="1"/>
</dbReference>
<dbReference type="OrthoDB" id="1931120at2"/>
<keyword evidence="7" id="KW-0808">Transferase</keyword>
<dbReference type="PANTHER" id="PTHR43065:SF42">
    <property type="entry name" value="TWO-COMPONENT SENSOR PPRA"/>
    <property type="match status" value="1"/>
</dbReference>
<dbReference type="PRINTS" id="PR00344">
    <property type="entry name" value="BCTRLSENSOR"/>
</dbReference>
<keyword evidence="3" id="KW-0597">Phosphoprotein</keyword>
<dbReference type="InterPro" id="IPR003594">
    <property type="entry name" value="HATPase_dom"/>
</dbReference>
<dbReference type="Gene3D" id="1.10.287.130">
    <property type="match status" value="1"/>
</dbReference>
<gene>
    <name evidence="7" type="primary">zraS_2</name>
    <name evidence="7" type="ORF">VQ7734_01726</name>
</gene>
<feature type="transmembrane region" description="Helical" evidence="5">
    <location>
        <begin position="23"/>
        <end position="45"/>
    </location>
</feature>
<dbReference type="EMBL" id="FRFG01000019">
    <property type="protein sequence ID" value="SHO55965.1"/>
    <property type="molecule type" value="Genomic_DNA"/>
</dbReference>
<dbReference type="CDD" id="cd00075">
    <property type="entry name" value="HATPase"/>
    <property type="match status" value="1"/>
</dbReference>
<protein>
    <recommendedName>
        <fullName evidence="2">histidine kinase</fullName>
        <ecNumber evidence="2">2.7.13.3</ecNumber>
    </recommendedName>
</protein>
<keyword evidence="5" id="KW-0472">Membrane</keyword>
<dbReference type="PROSITE" id="PS50109">
    <property type="entry name" value="HIS_KIN"/>
    <property type="match status" value="1"/>
</dbReference>
<evidence type="ECO:0000256" key="4">
    <source>
        <dbReference type="SAM" id="Coils"/>
    </source>
</evidence>
<dbReference type="EC" id="2.7.13.3" evidence="2"/>
<comment type="catalytic activity">
    <reaction evidence="1">
        <text>ATP + protein L-histidine = ADP + protein N-phospho-L-histidine.</text>
        <dbReference type="EC" id="2.7.13.3"/>
    </reaction>
</comment>
<dbReference type="SMART" id="SM00387">
    <property type="entry name" value="HATPase_c"/>
    <property type="match status" value="1"/>
</dbReference>
<organism evidence="7 8">
    <name type="scientific">Vibrio quintilis</name>
    <dbReference type="NCBI Taxonomy" id="1117707"/>
    <lineage>
        <taxon>Bacteria</taxon>
        <taxon>Pseudomonadati</taxon>
        <taxon>Pseudomonadota</taxon>
        <taxon>Gammaproteobacteria</taxon>
        <taxon>Vibrionales</taxon>
        <taxon>Vibrionaceae</taxon>
        <taxon>Vibrio</taxon>
    </lineage>
</organism>
<evidence type="ECO:0000256" key="1">
    <source>
        <dbReference type="ARBA" id="ARBA00000085"/>
    </source>
</evidence>
<dbReference type="GO" id="GO:0000155">
    <property type="term" value="F:phosphorelay sensor kinase activity"/>
    <property type="evidence" value="ECO:0007669"/>
    <property type="project" value="InterPro"/>
</dbReference>
<dbReference type="Proteomes" id="UP000184600">
    <property type="component" value="Unassembled WGS sequence"/>
</dbReference>
<dbReference type="Gene3D" id="3.30.565.10">
    <property type="entry name" value="Histidine kinase-like ATPase, C-terminal domain"/>
    <property type="match status" value="1"/>
</dbReference>
<evidence type="ECO:0000256" key="5">
    <source>
        <dbReference type="SAM" id="Phobius"/>
    </source>
</evidence>